<evidence type="ECO:0000313" key="3">
    <source>
        <dbReference type="Proteomes" id="UP000094020"/>
    </source>
</evidence>
<reference evidence="2" key="2">
    <citation type="submission" date="2013-07" db="EMBL/GenBank/DDBJ databases">
        <authorList>
            <consortium name="The Broad Institute Genome Sequencing Platform"/>
            <person name="Cuomo C."/>
            <person name="Litvintseva A."/>
            <person name="Chen Y."/>
            <person name="Heitman J."/>
            <person name="Sun S."/>
            <person name="Springer D."/>
            <person name="Dromer F."/>
            <person name="Young S.K."/>
            <person name="Zeng Q."/>
            <person name="Gargeya S."/>
            <person name="Fitzgerald M."/>
            <person name="Abouelleil A."/>
            <person name="Alvarado L."/>
            <person name="Berlin A.M."/>
            <person name="Chapman S.B."/>
            <person name="Dewar J."/>
            <person name="Goldberg J."/>
            <person name="Griggs A."/>
            <person name="Gujja S."/>
            <person name="Hansen M."/>
            <person name="Howarth C."/>
            <person name="Imamovic A."/>
            <person name="Larimer J."/>
            <person name="McCowan C."/>
            <person name="Murphy C."/>
            <person name="Pearson M."/>
            <person name="Priest M."/>
            <person name="Roberts A."/>
            <person name="Saif S."/>
            <person name="Shea T."/>
            <person name="Sykes S."/>
            <person name="Wortman J."/>
            <person name="Nusbaum C."/>
            <person name="Birren B."/>
        </authorList>
    </citation>
    <scope>NUCLEOTIDE SEQUENCE</scope>
    <source>
        <strain evidence="2">CBS 10737</strain>
    </source>
</reference>
<dbReference type="AlphaFoldDB" id="A0A1B9I8J3"/>
<reference evidence="2" key="4">
    <citation type="submission" date="2024-02" db="EMBL/GenBank/DDBJ databases">
        <title>Comparative genomics of Cryptococcus and Kwoniella reveals pathogenesis evolution and contrasting modes of karyotype evolution via chromosome fusion or intercentromeric recombination.</title>
        <authorList>
            <person name="Coelho M.A."/>
            <person name="David-Palma M."/>
            <person name="Shea T."/>
            <person name="Bowers K."/>
            <person name="McGinley-Smith S."/>
            <person name="Mohammad A.W."/>
            <person name="Gnirke A."/>
            <person name="Yurkov A.M."/>
            <person name="Nowrousian M."/>
            <person name="Sun S."/>
            <person name="Cuomo C.A."/>
            <person name="Heitman J."/>
        </authorList>
    </citation>
    <scope>NUCLEOTIDE SEQUENCE</scope>
    <source>
        <strain evidence="2">CBS 10737</strain>
    </source>
</reference>
<dbReference type="OrthoDB" id="10605782at2759"/>
<proteinExistence type="predicted"/>
<dbReference type="Proteomes" id="UP000094020">
    <property type="component" value="Chromosome 6"/>
</dbReference>
<dbReference type="KEGG" id="kpin:30170919"/>
<sequence>MFNNAGWFLMTIGIISCIHTIQKAMKDCTHQQAYKSPKETTEDTLFVPRYIPRIFISAYLSFVISYICQIVKSQISSNDLEDQAILTTITMILLGLPIYNQQSREIIKYSFTNVPTEQSFSCHAENGKVEEEMKRDLRAMMATTTHVRS</sequence>
<accession>A0A1B9I8J3</accession>
<reference evidence="1" key="1">
    <citation type="submission" date="2013-07" db="EMBL/GenBank/DDBJ databases">
        <title>The Genome Sequence of Cryptococcus pinus CBS10737.</title>
        <authorList>
            <consortium name="The Broad Institute Genome Sequencing Platform"/>
            <person name="Cuomo C."/>
            <person name="Litvintseva A."/>
            <person name="Chen Y."/>
            <person name="Heitman J."/>
            <person name="Sun S."/>
            <person name="Springer D."/>
            <person name="Dromer F."/>
            <person name="Young S.K."/>
            <person name="Zeng Q."/>
            <person name="Gargeya S."/>
            <person name="Fitzgerald M."/>
            <person name="Abouelleil A."/>
            <person name="Alvarado L."/>
            <person name="Berlin A.M."/>
            <person name="Chapman S.B."/>
            <person name="Dewar J."/>
            <person name="Goldberg J."/>
            <person name="Griggs A."/>
            <person name="Gujja S."/>
            <person name="Hansen M."/>
            <person name="Howarth C."/>
            <person name="Imamovic A."/>
            <person name="Larimer J."/>
            <person name="McCowan C."/>
            <person name="Murphy C."/>
            <person name="Pearson M."/>
            <person name="Priest M."/>
            <person name="Roberts A."/>
            <person name="Saif S."/>
            <person name="Shea T."/>
            <person name="Sykes S."/>
            <person name="Wortman J."/>
            <person name="Nusbaum C."/>
            <person name="Birren B."/>
        </authorList>
    </citation>
    <scope>NUCLEOTIDE SEQUENCE [LARGE SCALE GENOMIC DNA]</scope>
    <source>
        <strain evidence="1">CBS 10737</strain>
    </source>
</reference>
<dbReference type="GeneID" id="30170919"/>
<reference evidence="1" key="3">
    <citation type="submission" date="2016-07" db="EMBL/GenBank/DDBJ databases">
        <title>Evolution of pathogenesis and genome organization in the Tremellales.</title>
        <authorList>
            <person name="Cuomo C."/>
            <person name="Litvintseva A."/>
            <person name="Heitman J."/>
            <person name="Chen Y."/>
            <person name="Sun S."/>
            <person name="Springer D."/>
            <person name="Dromer F."/>
            <person name="Young S."/>
            <person name="Zeng Q."/>
            <person name="Chapman S."/>
            <person name="Gujja S."/>
            <person name="Saif S."/>
            <person name="Birren B."/>
        </authorList>
    </citation>
    <scope>NUCLEOTIDE SEQUENCE</scope>
    <source>
        <strain evidence="1">CBS 10737</strain>
    </source>
</reference>
<dbReference type="RefSeq" id="XP_019013053.1">
    <property type="nucleotide sequence ID" value="XM_019154313.1"/>
</dbReference>
<protein>
    <submittedName>
        <fullName evidence="1">Uncharacterized protein</fullName>
    </submittedName>
</protein>
<name>A0A1B9I8J3_9TREE</name>
<dbReference type="EMBL" id="CP144524">
    <property type="protein sequence ID" value="WWC71058.1"/>
    <property type="molecule type" value="Genomic_DNA"/>
</dbReference>
<evidence type="ECO:0000313" key="2">
    <source>
        <dbReference type="EMBL" id="WWC71058.1"/>
    </source>
</evidence>
<organism evidence="1">
    <name type="scientific">Kwoniella pini CBS 10737</name>
    <dbReference type="NCBI Taxonomy" id="1296096"/>
    <lineage>
        <taxon>Eukaryota</taxon>
        <taxon>Fungi</taxon>
        <taxon>Dikarya</taxon>
        <taxon>Basidiomycota</taxon>
        <taxon>Agaricomycotina</taxon>
        <taxon>Tremellomycetes</taxon>
        <taxon>Tremellales</taxon>
        <taxon>Cryptococcaceae</taxon>
        <taxon>Kwoniella</taxon>
    </lineage>
</organism>
<keyword evidence="3" id="KW-1185">Reference proteome</keyword>
<evidence type="ECO:0000313" key="1">
    <source>
        <dbReference type="EMBL" id="OCF51834.1"/>
    </source>
</evidence>
<gene>
    <name evidence="1" type="ORF">I206_02550</name>
    <name evidence="2" type="ORF">I206_105011</name>
</gene>
<dbReference type="EMBL" id="KV700115">
    <property type="protein sequence ID" value="OCF51834.1"/>
    <property type="molecule type" value="Genomic_DNA"/>
</dbReference>